<evidence type="ECO:0000256" key="2">
    <source>
        <dbReference type="ARBA" id="ARBA00022598"/>
    </source>
</evidence>
<dbReference type="InterPro" id="IPR020845">
    <property type="entry name" value="AMP-binding_CS"/>
</dbReference>
<dbReference type="AlphaFoldDB" id="A0A7W7WIC2"/>
<dbReference type="RefSeq" id="WP_184918415.1">
    <property type="nucleotide sequence ID" value="NZ_JACHJR010000001.1"/>
</dbReference>
<keyword evidence="6" id="KW-1185">Reference proteome</keyword>
<protein>
    <submittedName>
        <fullName evidence="5">Fatty-acyl-CoA synthase</fullName>
        <ecNumber evidence="5">6.2.1.-</ecNumber>
    </submittedName>
</protein>
<dbReference type="InterPro" id="IPR050237">
    <property type="entry name" value="ATP-dep_AMP-bd_enzyme"/>
</dbReference>
<feature type="domain" description="AMP-binding enzyme C-terminal" evidence="4">
    <location>
        <begin position="440"/>
        <end position="513"/>
    </location>
</feature>
<proteinExistence type="inferred from homology"/>
<dbReference type="Proteomes" id="UP000573327">
    <property type="component" value="Unassembled WGS sequence"/>
</dbReference>
<dbReference type="EC" id="6.2.1.-" evidence="5"/>
<dbReference type="PANTHER" id="PTHR43767">
    <property type="entry name" value="LONG-CHAIN-FATTY-ACID--COA LIGASE"/>
    <property type="match status" value="1"/>
</dbReference>
<organism evidence="5 6">
    <name type="scientific">Kitasatospora gansuensis</name>
    <dbReference type="NCBI Taxonomy" id="258050"/>
    <lineage>
        <taxon>Bacteria</taxon>
        <taxon>Bacillati</taxon>
        <taxon>Actinomycetota</taxon>
        <taxon>Actinomycetes</taxon>
        <taxon>Kitasatosporales</taxon>
        <taxon>Streptomycetaceae</taxon>
        <taxon>Kitasatospora</taxon>
    </lineage>
</organism>
<dbReference type="PROSITE" id="PS00455">
    <property type="entry name" value="AMP_BINDING"/>
    <property type="match status" value="1"/>
</dbReference>
<dbReference type="PANTHER" id="PTHR43767:SF11">
    <property type="entry name" value="MEDIUM-CHAIN-FATTY-ACID--COA LIGASE"/>
    <property type="match status" value="1"/>
</dbReference>
<sequence>MLSTMQRHQLNVTTLLRHGATVHGRSEAVTWTGATARRTSYAATAARAARLAGALRALGVDGDQRVATLMWNQQEHLEAYLAVPAMGAVLHTLNLRLPADQLAHIARHAEDRVVIVSADLLPVLPAAPSIEHVVVVGAAELPSLPGVLVHDYEALLATAPERFDWPEPDEDSAAALCYTSGTTGDPKGVVYSHRSVYLHSMQVCLPEALGLSDADRALVVVPMFHAMAWGLPYAAFLAGSSLLLPGRYLQAAPLAAFIAAERPTTAGAVPTVWAALLAHLDAEGGDVSSLREVLVGGAACPPALMTGFEERHGVRVLAAWGMTETSPLGTVARPPQYARTAEQQWPYRNSAGRPPAGVRLRLTAEDGTVLPQDGVTVGELEVSGPWVTGSYHLVEAPDSFRDGWLRTGDLGTLTADGFLRLTDRAKDVIKSGGEWISSVELENQLMAHPAVREAAVIGVPDRRWDERPLAAVVLTEPVAPAELAVFLGERIARWQLPERWAVLAEIPKTGVGKFDKKELRARYRAGELDVTVLDGR</sequence>
<dbReference type="Gene3D" id="3.30.300.30">
    <property type="match status" value="1"/>
</dbReference>
<reference evidence="5 6" key="1">
    <citation type="submission" date="2020-08" db="EMBL/GenBank/DDBJ databases">
        <title>Sequencing the genomes of 1000 actinobacteria strains.</title>
        <authorList>
            <person name="Klenk H.-P."/>
        </authorList>
    </citation>
    <scope>NUCLEOTIDE SEQUENCE [LARGE SCALE GENOMIC DNA]</scope>
    <source>
        <strain evidence="5 6">DSM 44786</strain>
    </source>
</reference>
<dbReference type="NCBIfam" id="NF004837">
    <property type="entry name" value="PRK06187.1"/>
    <property type="match status" value="1"/>
</dbReference>
<keyword evidence="2 5" id="KW-0436">Ligase</keyword>
<dbReference type="Pfam" id="PF13193">
    <property type="entry name" value="AMP-binding_C"/>
    <property type="match status" value="1"/>
</dbReference>
<comment type="similarity">
    <text evidence="1">Belongs to the ATP-dependent AMP-binding enzyme family.</text>
</comment>
<feature type="domain" description="AMP-dependent synthetase/ligase" evidence="3">
    <location>
        <begin position="18"/>
        <end position="391"/>
    </location>
</feature>
<dbReference type="InterPro" id="IPR025110">
    <property type="entry name" value="AMP-bd_C"/>
</dbReference>
<evidence type="ECO:0000259" key="4">
    <source>
        <dbReference type="Pfam" id="PF13193"/>
    </source>
</evidence>
<dbReference type="Gene3D" id="3.40.50.12780">
    <property type="entry name" value="N-terminal domain of ligase-like"/>
    <property type="match status" value="1"/>
</dbReference>
<dbReference type="InterPro" id="IPR000873">
    <property type="entry name" value="AMP-dep_synth/lig_dom"/>
</dbReference>
<gene>
    <name evidence="5" type="ORF">F4556_004162</name>
</gene>
<dbReference type="InterPro" id="IPR042099">
    <property type="entry name" value="ANL_N_sf"/>
</dbReference>
<dbReference type="EMBL" id="JACHJR010000001">
    <property type="protein sequence ID" value="MBB4948627.1"/>
    <property type="molecule type" value="Genomic_DNA"/>
</dbReference>
<evidence type="ECO:0000313" key="6">
    <source>
        <dbReference type="Proteomes" id="UP000573327"/>
    </source>
</evidence>
<evidence type="ECO:0000256" key="1">
    <source>
        <dbReference type="ARBA" id="ARBA00006432"/>
    </source>
</evidence>
<dbReference type="FunFam" id="3.30.300.30:FF:000008">
    <property type="entry name" value="2,3-dihydroxybenzoate-AMP ligase"/>
    <property type="match status" value="1"/>
</dbReference>
<dbReference type="SUPFAM" id="SSF56801">
    <property type="entry name" value="Acetyl-CoA synthetase-like"/>
    <property type="match status" value="1"/>
</dbReference>
<accession>A0A7W7WIC2</accession>
<comment type="caution">
    <text evidence="5">The sequence shown here is derived from an EMBL/GenBank/DDBJ whole genome shotgun (WGS) entry which is preliminary data.</text>
</comment>
<dbReference type="GO" id="GO:0016877">
    <property type="term" value="F:ligase activity, forming carbon-sulfur bonds"/>
    <property type="evidence" value="ECO:0007669"/>
    <property type="project" value="UniProtKB-ARBA"/>
</dbReference>
<dbReference type="CDD" id="cd12119">
    <property type="entry name" value="ttLC_FACS_AlkK_like"/>
    <property type="match status" value="1"/>
</dbReference>
<name>A0A7W7WIC2_9ACTN</name>
<evidence type="ECO:0000313" key="5">
    <source>
        <dbReference type="EMBL" id="MBB4948627.1"/>
    </source>
</evidence>
<dbReference type="InterPro" id="IPR045851">
    <property type="entry name" value="AMP-bd_C_sf"/>
</dbReference>
<evidence type="ECO:0000259" key="3">
    <source>
        <dbReference type="Pfam" id="PF00501"/>
    </source>
</evidence>
<dbReference type="Pfam" id="PF00501">
    <property type="entry name" value="AMP-binding"/>
    <property type="match status" value="1"/>
</dbReference>